<evidence type="ECO:0000313" key="2">
    <source>
        <dbReference type="Proteomes" id="UP000746747"/>
    </source>
</evidence>
<proteinExistence type="predicted"/>
<dbReference type="AlphaFoldDB" id="A0A8J2ML93"/>
<organism evidence="1 2">
    <name type="scientific">Cercopithifilaria johnstoni</name>
    <dbReference type="NCBI Taxonomy" id="2874296"/>
    <lineage>
        <taxon>Eukaryota</taxon>
        <taxon>Metazoa</taxon>
        <taxon>Ecdysozoa</taxon>
        <taxon>Nematoda</taxon>
        <taxon>Chromadorea</taxon>
        <taxon>Rhabditida</taxon>
        <taxon>Spirurina</taxon>
        <taxon>Spiruromorpha</taxon>
        <taxon>Filarioidea</taxon>
        <taxon>Onchocercidae</taxon>
        <taxon>Cercopithifilaria</taxon>
    </lineage>
</organism>
<reference evidence="1" key="1">
    <citation type="submission" date="2021-09" db="EMBL/GenBank/DDBJ databases">
        <authorList>
            <consortium name="Pathogen Informatics"/>
        </authorList>
    </citation>
    <scope>NUCLEOTIDE SEQUENCE</scope>
</reference>
<dbReference type="OrthoDB" id="341421at2759"/>
<sequence length="112" mass="12852">MRFANAAGISFSDLHKKVVLQANFPCSIYASDVKPNFGFKANLALLKMSCSKLKHWAKVIYEETKTVADNDVLMIVRLLHDEMIENEKKSPRETQWLWKEDTALLHTLLNSD</sequence>
<dbReference type="Proteomes" id="UP000746747">
    <property type="component" value="Unassembled WGS sequence"/>
</dbReference>
<dbReference type="EMBL" id="CAKAEH010001158">
    <property type="protein sequence ID" value="CAG9533013.1"/>
    <property type="molecule type" value="Genomic_DNA"/>
</dbReference>
<evidence type="ECO:0000313" key="1">
    <source>
        <dbReference type="EMBL" id="CAG9533013.1"/>
    </source>
</evidence>
<protein>
    <submittedName>
        <fullName evidence="1">Uncharacterized protein</fullName>
    </submittedName>
</protein>
<name>A0A8J2ML93_9BILA</name>
<gene>
    <name evidence="1" type="ORF">CJOHNSTONI_LOCUS3278</name>
</gene>
<accession>A0A8J2ML93</accession>
<keyword evidence="2" id="KW-1185">Reference proteome</keyword>
<comment type="caution">
    <text evidence="1">The sequence shown here is derived from an EMBL/GenBank/DDBJ whole genome shotgun (WGS) entry which is preliminary data.</text>
</comment>